<name>A0A917J1B2_9BACT</name>
<gene>
    <name evidence="6" type="ORF">GCM10011379_40520</name>
</gene>
<comment type="similarity">
    <text evidence="1 4">Belongs to the glycosyl hydrolase 28 family.</text>
</comment>
<dbReference type="AlphaFoldDB" id="A0A917J1B2"/>
<protein>
    <submittedName>
        <fullName evidence="6">Exo-poly-alpha-D-galacturonosidase</fullName>
    </submittedName>
</protein>
<dbReference type="PANTHER" id="PTHR31339:SF9">
    <property type="entry name" value="PLASMIN AND FIBRONECTIN-BINDING PROTEIN A"/>
    <property type="match status" value="1"/>
</dbReference>
<dbReference type="Proteomes" id="UP000627292">
    <property type="component" value="Unassembled WGS sequence"/>
</dbReference>
<dbReference type="InterPro" id="IPR012334">
    <property type="entry name" value="Pectin_lyas_fold"/>
</dbReference>
<dbReference type="EMBL" id="BMIB01000004">
    <property type="protein sequence ID" value="GGH76135.1"/>
    <property type="molecule type" value="Genomic_DNA"/>
</dbReference>
<dbReference type="Pfam" id="PF00295">
    <property type="entry name" value="Glyco_hydro_28"/>
    <property type="match status" value="1"/>
</dbReference>
<feature type="signal peptide" evidence="5">
    <location>
        <begin position="1"/>
        <end position="27"/>
    </location>
</feature>
<accession>A0A917J1B2</accession>
<keyword evidence="5" id="KW-0732">Signal</keyword>
<evidence type="ECO:0000256" key="3">
    <source>
        <dbReference type="ARBA" id="ARBA00023295"/>
    </source>
</evidence>
<proteinExistence type="inferred from homology"/>
<sequence>MIASKKWSLRKGIVCGVAFLVSSWAVAQDYVITDFGAKGDSNTVNTNSIQQAIDKAALKGGTVVVPAGVFITGTISLKSNVTLQLNKNAVLKGVAKADAYPAKTISYPFLSVSPQWSYSLVYAGDVENIAIKGEGTIDGSGGDTVFYWREHMTNVNVKRPFVLLIVGCKNVNIEGVTLKNSPMWMQRYIACDFLRIKGITVFNHVNANNDGLDIDDCHNVIVSDCVIDADDDALCFKSEGRRGVRNAVVTNCILSSHASAFKMGTGSAGGFQSVQFSNSVIRPSLATNMMHVFKQKGGLTGIDLASTDGGLLKDVNIQNISIDSLENPIFIKLGNRLRTSAKDNIGVVEGVHFSQIAIKNAGPIASAITGFPGNYVKDISFRDIFMEHAGSGAAKDTSLAVPENSNGYPGCRMFQRKLPATGFYVRHVKNIQFNNIHVKLTGNDVRPAIVCDDVEALEVSGLKYSAVSGQAPEMLLIARSKDVVVECRERDASRIKQINNTDVTIKY</sequence>
<dbReference type="InterPro" id="IPR051801">
    <property type="entry name" value="GH28_Enzymes"/>
</dbReference>
<evidence type="ECO:0000256" key="4">
    <source>
        <dbReference type="RuleBase" id="RU361169"/>
    </source>
</evidence>
<dbReference type="InterPro" id="IPR000743">
    <property type="entry name" value="Glyco_hydro_28"/>
</dbReference>
<dbReference type="InterPro" id="IPR011050">
    <property type="entry name" value="Pectin_lyase_fold/virulence"/>
</dbReference>
<reference evidence="6" key="1">
    <citation type="journal article" date="2014" name="Int. J. Syst. Evol. Microbiol.">
        <title>Complete genome sequence of Corynebacterium casei LMG S-19264T (=DSM 44701T), isolated from a smear-ripened cheese.</title>
        <authorList>
            <consortium name="US DOE Joint Genome Institute (JGI-PGF)"/>
            <person name="Walter F."/>
            <person name="Albersmeier A."/>
            <person name="Kalinowski J."/>
            <person name="Ruckert C."/>
        </authorList>
    </citation>
    <scope>NUCLEOTIDE SEQUENCE</scope>
    <source>
        <strain evidence="6">CGMCC 1.15290</strain>
    </source>
</reference>
<dbReference type="RefSeq" id="WP_188955755.1">
    <property type="nucleotide sequence ID" value="NZ_BMIB01000004.1"/>
</dbReference>
<keyword evidence="3 4" id="KW-0326">Glycosidase</keyword>
<evidence type="ECO:0000256" key="2">
    <source>
        <dbReference type="ARBA" id="ARBA00022801"/>
    </source>
</evidence>
<comment type="caution">
    <text evidence="6">The sequence shown here is derived from an EMBL/GenBank/DDBJ whole genome shotgun (WGS) entry which is preliminary data.</text>
</comment>
<reference evidence="6" key="2">
    <citation type="submission" date="2020-09" db="EMBL/GenBank/DDBJ databases">
        <authorList>
            <person name="Sun Q."/>
            <person name="Zhou Y."/>
        </authorList>
    </citation>
    <scope>NUCLEOTIDE SEQUENCE</scope>
    <source>
        <strain evidence="6">CGMCC 1.15290</strain>
    </source>
</reference>
<keyword evidence="2 4" id="KW-0378">Hydrolase</keyword>
<organism evidence="6 7">
    <name type="scientific">Filimonas zeae</name>
    <dbReference type="NCBI Taxonomy" id="1737353"/>
    <lineage>
        <taxon>Bacteria</taxon>
        <taxon>Pseudomonadati</taxon>
        <taxon>Bacteroidota</taxon>
        <taxon>Chitinophagia</taxon>
        <taxon>Chitinophagales</taxon>
        <taxon>Chitinophagaceae</taxon>
        <taxon>Filimonas</taxon>
    </lineage>
</organism>
<dbReference type="GO" id="GO:0005975">
    <property type="term" value="P:carbohydrate metabolic process"/>
    <property type="evidence" value="ECO:0007669"/>
    <property type="project" value="InterPro"/>
</dbReference>
<evidence type="ECO:0000313" key="7">
    <source>
        <dbReference type="Proteomes" id="UP000627292"/>
    </source>
</evidence>
<dbReference type="PANTHER" id="PTHR31339">
    <property type="entry name" value="PECTIN LYASE-RELATED"/>
    <property type="match status" value="1"/>
</dbReference>
<evidence type="ECO:0000256" key="1">
    <source>
        <dbReference type="ARBA" id="ARBA00008834"/>
    </source>
</evidence>
<evidence type="ECO:0000256" key="5">
    <source>
        <dbReference type="SAM" id="SignalP"/>
    </source>
</evidence>
<dbReference type="SUPFAM" id="SSF51126">
    <property type="entry name" value="Pectin lyase-like"/>
    <property type="match status" value="1"/>
</dbReference>
<evidence type="ECO:0000313" key="6">
    <source>
        <dbReference type="EMBL" id="GGH76135.1"/>
    </source>
</evidence>
<keyword evidence="7" id="KW-1185">Reference proteome</keyword>
<dbReference type="Gene3D" id="2.160.20.10">
    <property type="entry name" value="Single-stranded right-handed beta-helix, Pectin lyase-like"/>
    <property type="match status" value="1"/>
</dbReference>
<feature type="chain" id="PRO_5037640855" evidence="5">
    <location>
        <begin position="28"/>
        <end position="507"/>
    </location>
</feature>
<dbReference type="GO" id="GO:0004650">
    <property type="term" value="F:polygalacturonase activity"/>
    <property type="evidence" value="ECO:0007669"/>
    <property type="project" value="InterPro"/>
</dbReference>